<feature type="region of interest" description="Disordered" evidence="1">
    <location>
        <begin position="474"/>
        <end position="495"/>
    </location>
</feature>
<evidence type="ECO:0000313" key="3">
    <source>
        <dbReference type="Proteomes" id="UP000053259"/>
    </source>
</evidence>
<dbReference type="RefSeq" id="XP_016216532.1">
    <property type="nucleotide sequence ID" value="XM_016355396.1"/>
</dbReference>
<proteinExistence type="predicted"/>
<dbReference type="AlphaFoldDB" id="A0A0D2AIF7"/>
<gene>
    <name evidence="2" type="ORF">PV09_02369</name>
</gene>
<dbReference type="VEuPathDB" id="FungiDB:PV09_02369"/>
<dbReference type="GeneID" id="27310342"/>
<evidence type="ECO:0000256" key="1">
    <source>
        <dbReference type="SAM" id="MobiDB-lite"/>
    </source>
</evidence>
<organism evidence="2 3">
    <name type="scientific">Verruconis gallopava</name>
    <dbReference type="NCBI Taxonomy" id="253628"/>
    <lineage>
        <taxon>Eukaryota</taxon>
        <taxon>Fungi</taxon>
        <taxon>Dikarya</taxon>
        <taxon>Ascomycota</taxon>
        <taxon>Pezizomycotina</taxon>
        <taxon>Dothideomycetes</taxon>
        <taxon>Pleosporomycetidae</taxon>
        <taxon>Venturiales</taxon>
        <taxon>Sympoventuriaceae</taxon>
        <taxon>Verruconis</taxon>
    </lineage>
</organism>
<reference evidence="2 3" key="1">
    <citation type="submission" date="2015-01" db="EMBL/GenBank/DDBJ databases">
        <title>The Genome Sequence of Ochroconis gallopava CBS43764.</title>
        <authorList>
            <consortium name="The Broad Institute Genomics Platform"/>
            <person name="Cuomo C."/>
            <person name="de Hoog S."/>
            <person name="Gorbushina A."/>
            <person name="Stielow B."/>
            <person name="Teixiera M."/>
            <person name="Abouelleil A."/>
            <person name="Chapman S.B."/>
            <person name="Priest M."/>
            <person name="Young S.K."/>
            <person name="Wortman J."/>
            <person name="Nusbaum C."/>
            <person name="Birren B."/>
        </authorList>
    </citation>
    <scope>NUCLEOTIDE SEQUENCE [LARGE SCALE GENOMIC DNA]</scope>
    <source>
        <strain evidence="2 3">CBS 43764</strain>
    </source>
</reference>
<keyword evidence="3" id="KW-1185">Reference proteome</keyword>
<dbReference type="EMBL" id="KN847534">
    <property type="protein sequence ID" value="KIW06663.1"/>
    <property type="molecule type" value="Genomic_DNA"/>
</dbReference>
<name>A0A0D2AIF7_9PEZI</name>
<dbReference type="InParanoid" id="A0A0D2AIF7"/>
<dbReference type="Proteomes" id="UP000053259">
    <property type="component" value="Unassembled WGS sequence"/>
</dbReference>
<accession>A0A0D2AIF7</accession>
<sequence>MSLLGLPAEMILAICRQAPLETVANLRLTCRTLNDRIAQSFFAANFATIDIIADDQSASVDAIGRIVTNEATAQRVRHVRVHMNFLFHAIAQAEPLEHRVVDKCTKAVRRVGAQLIKALPQLKNCDTIELVDSFPVCLHHRYPHFHGRKTYIRLVNDGSHSEVWVGRRPLPHQLTSALVFGILTVVNRRMRCLRRIKIEPRLALQDLKANLSSRLCKWLAFHGVHSLKLKLIDCSNEHYRINFSQRQAHTTGVWTTGSTFEGQDRMGYENERKLTTISDSASQWEKQSSRHAMLRVFLKHFPHLRDLVLDIEADQQKTGLPEDMMPAFLSSSSLKTLKLSVSIGDGVTLTKAVEGLSSLETIALEECDFRDLNAFRQTSQCFLRQAHFSLKEIRLYKPWTWNNEGIQTMICPGEACEPYVCRYWGLGGLAQQTMHVSLNVLEDMPNWCKKCHVRSIALTMDQLDLAESFKRMFHQQSARERPPPRCTAPNMERQG</sequence>
<dbReference type="HOGENOM" id="CLU_551194_0_0_1"/>
<protein>
    <submittedName>
        <fullName evidence="2">Uncharacterized protein</fullName>
    </submittedName>
</protein>
<evidence type="ECO:0000313" key="2">
    <source>
        <dbReference type="EMBL" id="KIW06663.1"/>
    </source>
</evidence>